<keyword evidence="6" id="KW-1185">Reference proteome</keyword>
<feature type="domain" description="Methyltransferase type 11" evidence="4">
    <location>
        <begin position="47"/>
        <end position="138"/>
    </location>
</feature>
<evidence type="ECO:0000256" key="1">
    <source>
        <dbReference type="ARBA" id="ARBA00008361"/>
    </source>
</evidence>
<dbReference type="RefSeq" id="WP_144645914.1">
    <property type="nucleotide sequence ID" value="NZ_BNAX01000005.1"/>
</dbReference>
<dbReference type="OrthoDB" id="9797252at2"/>
<gene>
    <name evidence="5" type="ORF">FNH06_38240</name>
</gene>
<dbReference type="PANTHER" id="PTHR44942:SF4">
    <property type="entry name" value="METHYLTRANSFERASE TYPE 11 DOMAIN-CONTAINING PROTEIN"/>
    <property type="match status" value="1"/>
</dbReference>
<dbReference type="PANTHER" id="PTHR44942">
    <property type="entry name" value="METHYLTRANSF_11 DOMAIN-CONTAINING PROTEIN"/>
    <property type="match status" value="1"/>
</dbReference>
<evidence type="ECO:0000313" key="6">
    <source>
        <dbReference type="Proteomes" id="UP000318578"/>
    </source>
</evidence>
<dbReference type="Gene3D" id="3.40.50.150">
    <property type="entry name" value="Vaccinia Virus protein VP39"/>
    <property type="match status" value="1"/>
</dbReference>
<evidence type="ECO:0000256" key="2">
    <source>
        <dbReference type="ARBA" id="ARBA00022603"/>
    </source>
</evidence>
<evidence type="ECO:0000313" key="5">
    <source>
        <dbReference type="EMBL" id="TVT14054.1"/>
    </source>
</evidence>
<dbReference type="InterPro" id="IPR051052">
    <property type="entry name" value="Diverse_substrate_MTase"/>
</dbReference>
<comment type="caution">
    <text evidence="5">The sequence shown here is derived from an EMBL/GenBank/DDBJ whole genome shotgun (WGS) entry which is preliminary data.</text>
</comment>
<dbReference type="Pfam" id="PF08241">
    <property type="entry name" value="Methyltransf_11"/>
    <property type="match status" value="1"/>
</dbReference>
<dbReference type="GO" id="GO:0032259">
    <property type="term" value="P:methylation"/>
    <property type="evidence" value="ECO:0007669"/>
    <property type="project" value="UniProtKB-KW"/>
</dbReference>
<dbReference type="GO" id="GO:0008757">
    <property type="term" value="F:S-adenosylmethionine-dependent methyltransferase activity"/>
    <property type="evidence" value="ECO:0007669"/>
    <property type="project" value="InterPro"/>
</dbReference>
<comment type="similarity">
    <text evidence="1">Belongs to the methyltransferase superfamily.</text>
</comment>
<dbReference type="AlphaFoldDB" id="A0A557ZPV9"/>
<reference evidence="5 6" key="1">
    <citation type="submission" date="2019-07" db="EMBL/GenBank/DDBJ databases">
        <title>New species of Amycolatopsis and Streptomyces.</title>
        <authorList>
            <person name="Duangmal K."/>
            <person name="Teo W.F.A."/>
            <person name="Lipun K."/>
        </authorList>
    </citation>
    <scope>NUCLEOTIDE SEQUENCE [LARGE SCALE GENOMIC DNA]</scope>
    <source>
        <strain evidence="5 6">JCM 30562</strain>
    </source>
</reference>
<sequence length="259" mass="28542">MTDVLVHGDFTDLAESYSRYREGYALPVRDAIFGLCAAPPETLDVADVGAGTGIWSRLLAERAPRSLTAVEPNDSMRAHGIADSRNLPIAWRAGSGEATGLEAGSADLLTMASSFHWVGFDAGLREFHRVLRPGGWFVALWNPRDVSANPLLHDIEQEITRLKPDLRRVSSGRSDFTASLSGRLASATGFGELVYLEGRHVVRQSVARYLGLWESANDVPAQLGEELFARFLGYAKDRLAEHETVETTYLTRAWAVRRE</sequence>
<keyword evidence="3 5" id="KW-0808">Transferase</keyword>
<dbReference type="SUPFAM" id="SSF53335">
    <property type="entry name" value="S-adenosyl-L-methionine-dependent methyltransferases"/>
    <property type="match status" value="1"/>
</dbReference>
<protein>
    <submittedName>
        <fullName evidence="5">Class I SAM-dependent methyltransferase</fullName>
    </submittedName>
</protein>
<dbReference type="EMBL" id="VJZA01000145">
    <property type="protein sequence ID" value="TVT14054.1"/>
    <property type="molecule type" value="Genomic_DNA"/>
</dbReference>
<name>A0A557ZPV9_9PSEU</name>
<organism evidence="5 6">
    <name type="scientific">Amycolatopsis acidiphila</name>
    <dbReference type="NCBI Taxonomy" id="715473"/>
    <lineage>
        <taxon>Bacteria</taxon>
        <taxon>Bacillati</taxon>
        <taxon>Actinomycetota</taxon>
        <taxon>Actinomycetes</taxon>
        <taxon>Pseudonocardiales</taxon>
        <taxon>Pseudonocardiaceae</taxon>
        <taxon>Amycolatopsis</taxon>
    </lineage>
</organism>
<dbReference type="InterPro" id="IPR013216">
    <property type="entry name" value="Methyltransf_11"/>
</dbReference>
<keyword evidence="2 5" id="KW-0489">Methyltransferase</keyword>
<evidence type="ECO:0000259" key="4">
    <source>
        <dbReference type="Pfam" id="PF08241"/>
    </source>
</evidence>
<accession>A0A557ZPV9</accession>
<proteinExistence type="inferred from homology"/>
<evidence type="ECO:0000256" key="3">
    <source>
        <dbReference type="ARBA" id="ARBA00022679"/>
    </source>
</evidence>
<dbReference type="InterPro" id="IPR029063">
    <property type="entry name" value="SAM-dependent_MTases_sf"/>
</dbReference>
<dbReference type="CDD" id="cd02440">
    <property type="entry name" value="AdoMet_MTases"/>
    <property type="match status" value="1"/>
</dbReference>
<dbReference type="Proteomes" id="UP000318578">
    <property type="component" value="Unassembled WGS sequence"/>
</dbReference>